<sequence length="1569" mass="185575">MKISKKTKTIFITQTISLSAVLAASAVSISAENNNESGNTNKPYNEQLIEIIDKWYKEDLSEYDYEEAKNYKIRLKNIEYNELQNEITKEKYDELHAKLLKLKSDLEKIRYKTTVLEKIKNLIESAEKDYAIKSIDSKITFYKQELTKIKEGVEKFTGVYNMAEDSKTQILITKAKNDVENFLVELTEYRNNVKSSLVGKNHLSENSVKSFENSVDTIFERFNYNPLITKLLYEEYVKTIETLKENIDTYKEKMAEIFKSAIENNNNYPDKNTELTLWTDMELKKILAEFNNEISEQFTKEKIDIYDKKIDDVFFKGKVKLIQELCAEVESKDFLKIYTPESQTKFLEAINDIKNNPAKMPTKRLYLSARSNIRQAINNNRHFLEGCKLKITRKIKYNEEKKNPHYVKEKAQKAQKMLIELKTRVDSLKENEYFEDSYIEDLKIIKEIEELFIYYRDQAILDLENAKTFLSGVTREFTKEYFLSVINKRISSLKTNDIGEDSYQNEVWYLKEQIVKNIKNEIENQTFLKNFIKTINFDNYSKEEEEKFNKLVKDYNNLYDTTTIPGPESFQNSIKEFLSETISNRDRIIEYLNKKVLAIYTRIKSYSKIVQNRFETARQVLVRKIFIPKNITRQEYNNLEIEVNNLEKILTNSSEPNDVELYLELINLDIYTEFSTNVFVSKVLEIRKKLLLEENKVPDKLAEIKNEVKELEKELVYNKKELLDELNKFETFINDTSDYVRPDSITLARLEADKLKDLINENENAFYTKNVQRTWLIKIGDLKKILIYNKAFLKEELKKLLNEYNKLKPTLDSTINETFKIKYDYIDNNINKETNIGSIKFDEYIKEIDKLYEYFIDYKTKLLNQIKTTLDANYDIYTEESVNDLNKYLVSLNSKITVLDFVSKKTCETNIIEINEKVKNSLIKNKDAINNYLTSINTTIENEKDYYTPESLSLFIKETANISTNINKNDEVSRVKYKTFKNEIDKSLELLKKYKNILLETIESMKVQDESKYTKESIDKMIIELEKINTQVFSMDKISSKEYQDFDSKIRDLLKILEWKINSKDDLLLYINSINLDIYTVSSTNEFNEKIVIIKNKLNLDENNNIEKLKSIKTEVSLLKEKLVLNQKELLDNLNVKRNEITLDEQYYTSESFNNVENEFIKLQDDINKKGKYYFTKDKQQPLLEKINNISKKLISNKNFLVQELEKLNEEFKKQEAKLDANIKNLYKTGYNVLEPKINHEEKFNRIQTNEYKLKIDELYDLFMNFKEQLLLEIKKALESDYDIFSEESFNELNKYLNTYNEIIKSKDHISKKSYDDSIKDINKSVQNLLIRNKENIIKHFNETTLLVENEKDFYTNDSLQTFKNEVKIISENIENKDELTRSEFKTYKQRIDNSLNLLKRFKDILLKTISSMRTQDESKFTKTSIEKMIMQLNKINNQVNDHEKINNSQYNDYDKKLRDLSKLLLTYKDQLLDDIEKLKSDKKENDYKKKAFQKFTKHINKKESQIRKLGDLTPSSYIDEKTSLDKIANMLNDGAGTPKNALLAFSMLSTIGAIITLILMIIKKKTKH</sequence>
<accession>D5E5R2</accession>
<proteinExistence type="predicted"/>
<dbReference type="Proteomes" id="UP000001845">
    <property type="component" value="Chromosome"/>
</dbReference>
<evidence type="ECO:0000256" key="1">
    <source>
        <dbReference type="SAM" id="Coils"/>
    </source>
</evidence>
<feature type="coiled-coil region" evidence="1">
    <location>
        <begin position="233"/>
        <end position="260"/>
    </location>
</feature>
<dbReference type="KEGG" id="mcd:MCRO_0480"/>
<evidence type="ECO:0000256" key="2">
    <source>
        <dbReference type="SAM" id="Phobius"/>
    </source>
</evidence>
<dbReference type="STRING" id="512564.MCRO_0480"/>
<protein>
    <submittedName>
        <fullName evidence="3">Uncharacterized protein</fullName>
    </submittedName>
</protein>
<keyword evidence="1" id="KW-0175">Coiled coil</keyword>
<organism evidence="3 4">
    <name type="scientific">Mycoplasma crocodyli (strain ATCC 51981 / MP145)</name>
    <dbReference type="NCBI Taxonomy" id="512564"/>
    <lineage>
        <taxon>Bacteria</taxon>
        <taxon>Bacillati</taxon>
        <taxon>Mycoplasmatota</taxon>
        <taxon>Mollicutes</taxon>
        <taxon>Mycoplasmataceae</taxon>
        <taxon>Mycoplasma</taxon>
    </lineage>
</organism>
<dbReference type="RefSeq" id="WP_013054647.1">
    <property type="nucleotide sequence ID" value="NC_014014.1"/>
</dbReference>
<evidence type="ECO:0000313" key="4">
    <source>
        <dbReference type="Proteomes" id="UP000001845"/>
    </source>
</evidence>
<keyword evidence="2" id="KW-0812">Transmembrane</keyword>
<reference evidence="3 4" key="3">
    <citation type="journal article" date="2011" name="J. Bacteriol.">
        <title>Genome sequences of Mycoplasma alligatoris A21JP2T and Mycoplasma crocodyli MP145T.</title>
        <authorList>
            <person name="Brown D.R."/>
            <person name="Farmerie W.G."/>
            <person name="May M."/>
            <person name="Benders G.A."/>
            <person name="Durkin A.S."/>
            <person name="Hlavinka K."/>
            <person name="Hostetler J."/>
            <person name="Jackson J."/>
            <person name="Johnson J."/>
            <person name="Miller R.H."/>
            <person name="Paralanov V."/>
            <person name="Radune D."/>
            <person name="Szczypinski B."/>
            <person name="Glass J.I."/>
        </authorList>
    </citation>
    <scope>NUCLEOTIDE SEQUENCE [LARGE SCALE GENOMIC DNA]</scope>
    <source>
        <strain evidence="4">ATCC 51981 / MP145</strain>
    </source>
</reference>
<evidence type="ECO:0000313" key="3">
    <source>
        <dbReference type="EMBL" id="ADE19871.1"/>
    </source>
</evidence>
<dbReference type="eggNOG" id="ENOG50310KV">
    <property type="taxonomic scope" value="Bacteria"/>
</dbReference>
<feature type="coiled-coil region" evidence="1">
    <location>
        <begin position="1191"/>
        <end position="1229"/>
    </location>
</feature>
<feature type="transmembrane region" description="Helical" evidence="2">
    <location>
        <begin position="1542"/>
        <end position="1563"/>
    </location>
</feature>
<keyword evidence="2" id="KW-1133">Transmembrane helix</keyword>
<dbReference type="EMBL" id="CP001991">
    <property type="protein sequence ID" value="ADE19871.1"/>
    <property type="molecule type" value="Genomic_DNA"/>
</dbReference>
<reference key="2">
    <citation type="submission" date="2010-03" db="EMBL/GenBank/DDBJ databases">
        <authorList>
            <person name="Ma Z."/>
            <person name="Wang X."/>
            <person name="Liu H."/>
        </authorList>
    </citation>
    <scope>NUCLEOTIDE SEQUENCE</scope>
    <source>
        <strain>MP145</strain>
    </source>
</reference>
<name>D5E5R2_MYCCM</name>
<dbReference type="HOGENOM" id="CLU_245530_0_0_14"/>
<keyword evidence="4" id="KW-1185">Reference proteome</keyword>
<keyword evidence="2" id="KW-0472">Membrane</keyword>
<feature type="coiled-coil region" evidence="1">
    <location>
        <begin position="694"/>
        <end position="721"/>
    </location>
</feature>
<gene>
    <name evidence="3" type="ordered locus">MCRO_0480</name>
</gene>
<reference evidence="4" key="1">
    <citation type="submission" date="2010-03" db="EMBL/GenBank/DDBJ databases">
        <title>The complete genome of Mycoplasma crocodyli MP145.</title>
        <authorList>
            <person name="Glass J.I."/>
            <person name="Durkin A.S."/>
            <person name="Hostetler J."/>
            <person name="Jackson J."/>
            <person name="Johnson J."/>
            <person name="May M.A."/>
            <person name="Paralanov V."/>
            <person name="Radune D."/>
            <person name="Szczypinski B."/>
            <person name="Brown D.R."/>
        </authorList>
    </citation>
    <scope>NUCLEOTIDE SEQUENCE [LARGE SCALE GENOMIC DNA]</scope>
    <source>
        <strain evidence="4">ATCC 51981 / MP145</strain>
    </source>
</reference>
<feature type="coiled-coil region" evidence="1">
    <location>
        <begin position="745"/>
        <end position="803"/>
    </location>
</feature>